<evidence type="ECO:0000313" key="4">
    <source>
        <dbReference type="Proteomes" id="UP000193355"/>
    </source>
</evidence>
<name>A0A1X7IQ10_9BACT</name>
<dbReference type="Pfam" id="PF01546">
    <property type="entry name" value="Peptidase_M20"/>
    <property type="match status" value="1"/>
</dbReference>
<dbReference type="RefSeq" id="WP_159448210.1">
    <property type="nucleotide sequence ID" value="NZ_FXBB01000004.1"/>
</dbReference>
<dbReference type="InterPro" id="IPR002933">
    <property type="entry name" value="Peptidase_M20"/>
</dbReference>
<dbReference type="Gene3D" id="3.40.630.10">
    <property type="entry name" value="Zn peptidases"/>
    <property type="match status" value="1"/>
</dbReference>
<dbReference type="OrthoDB" id="9815360at2"/>
<dbReference type="InterPro" id="IPR050072">
    <property type="entry name" value="Peptidase_M20A"/>
</dbReference>
<reference evidence="4" key="1">
    <citation type="submission" date="2017-04" db="EMBL/GenBank/DDBJ databases">
        <authorList>
            <person name="Varghese N."/>
            <person name="Submissions S."/>
        </authorList>
    </citation>
    <scope>NUCLEOTIDE SEQUENCE [LARGE SCALE GENOMIC DNA]</scope>
    <source>
        <strain evidence="4">USBA 82</strain>
    </source>
</reference>
<dbReference type="InterPro" id="IPR001261">
    <property type="entry name" value="ArgE/DapE_CS"/>
</dbReference>
<dbReference type="STRING" id="561720.SAMN06275492_10436"/>
<keyword evidence="2" id="KW-0862">Zinc</keyword>
<evidence type="ECO:0000313" key="3">
    <source>
        <dbReference type="EMBL" id="SMG17149.1"/>
    </source>
</evidence>
<dbReference type="GO" id="GO:0016787">
    <property type="term" value="F:hydrolase activity"/>
    <property type="evidence" value="ECO:0007669"/>
    <property type="project" value="UniProtKB-KW"/>
</dbReference>
<keyword evidence="1" id="KW-0378">Hydrolase</keyword>
<gene>
    <name evidence="3" type="ORF">SAMN06275492_10436</name>
</gene>
<evidence type="ECO:0000256" key="2">
    <source>
        <dbReference type="ARBA" id="ARBA00022833"/>
    </source>
</evidence>
<accession>A0A1X7IQ10</accession>
<protein>
    <submittedName>
        <fullName evidence="3">Arginine utilization protein RocB</fullName>
    </submittedName>
</protein>
<dbReference type="AlphaFoldDB" id="A0A1X7IQ10"/>
<dbReference type="EMBL" id="FXBB01000004">
    <property type="protein sequence ID" value="SMG17149.1"/>
    <property type="molecule type" value="Genomic_DNA"/>
</dbReference>
<organism evidence="3 4">
    <name type="scientific">Dethiosulfovibrio salsuginis</name>
    <dbReference type="NCBI Taxonomy" id="561720"/>
    <lineage>
        <taxon>Bacteria</taxon>
        <taxon>Thermotogati</taxon>
        <taxon>Synergistota</taxon>
        <taxon>Synergistia</taxon>
        <taxon>Synergistales</taxon>
        <taxon>Dethiosulfovibrionaceae</taxon>
        <taxon>Dethiosulfovibrio</taxon>
    </lineage>
</organism>
<evidence type="ECO:0000256" key="1">
    <source>
        <dbReference type="ARBA" id="ARBA00022801"/>
    </source>
</evidence>
<proteinExistence type="predicted"/>
<keyword evidence="4" id="KW-1185">Reference proteome</keyword>
<dbReference type="Proteomes" id="UP000193355">
    <property type="component" value="Unassembled WGS sequence"/>
</dbReference>
<dbReference type="PANTHER" id="PTHR43808">
    <property type="entry name" value="ACETYLORNITHINE DEACETYLASE"/>
    <property type="match status" value="1"/>
</dbReference>
<dbReference type="PANTHER" id="PTHR43808:SF27">
    <property type="entry name" value="PROTEIN ROCB"/>
    <property type="match status" value="1"/>
</dbReference>
<dbReference type="SUPFAM" id="SSF53187">
    <property type="entry name" value="Zn-dependent exopeptidases"/>
    <property type="match status" value="1"/>
</dbReference>
<sequence length="514" mass="55142">MDVADRARELLLDLCAIKSVSGSDQEDAAAEFIFSLLGRFRCFSRDGSALRLVECGGKKAVFAYMACPSSSVTVGLTGHFDVVSPAVYRDLAPLAFDPGALGLALAGRDLPESVRSDLEAGWLFGRGAADMKCGLAVFLALMERWDSVGAPCNVAFLAVPDEENLSLGMRGALPEVAEFFRERGISPACWVNGEPTVGAKGAQWPVHRGSIGKVMGFVLSVGVGSHVGEFFKGVSAVQIAGQINAHLEGSPQSSDSIKGRALPPAACLGFDALRDGYSVTLFDKVMARYNLLYWSRSSEDLLDILKKSATEGLARAMDMTSWSARKLGESLPFSRGRVLTLSELRDIAGDVPLGEGEGSPVDRAARWVLDMLDRSGLEGPLAVVGFLPPWYPPKRPGFSMRDEALDRALKGVFSLVSDRGYDPVREDIFEGISDLSYLGSAGDLNSVSTLTENMAGWGDLYSVPLEAMESVDAPVCNLGPFGKDVHKATERLEPTFAFSVLPDLVERLLTDLAR</sequence>
<dbReference type="PROSITE" id="PS00759">
    <property type="entry name" value="ARGE_DAPE_CPG2_2"/>
    <property type="match status" value="1"/>
</dbReference>